<evidence type="ECO:0000256" key="1">
    <source>
        <dbReference type="SAM" id="Phobius"/>
    </source>
</evidence>
<feature type="transmembrane region" description="Helical" evidence="1">
    <location>
        <begin position="80"/>
        <end position="101"/>
    </location>
</feature>
<reference evidence="3 4" key="1">
    <citation type="submission" date="2023-10" db="EMBL/GenBank/DDBJ databases">
        <title>Complete genome sequence of a Sphingomonadaceae bacterium.</title>
        <authorList>
            <person name="Yan C."/>
        </authorList>
    </citation>
    <scope>NUCLEOTIDE SEQUENCE [LARGE SCALE GENOMIC DNA]</scope>
    <source>
        <strain evidence="3 4">SCSIO 66989</strain>
    </source>
</reference>
<dbReference type="Proteomes" id="UP001302429">
    <property type="component" value="Chromosome"/>
</dbReference>
<dbReference type="AlphaFoldDB" id="A0AA97I286"/>
<feature type="domain" description="Histidine kinase/HSP90-like ATPase" evidence="2">
    <location>
        <begin position="261"/>
        <end position="366"/>
    </location>
</feature>
<dbReference type="InterPro" id="IPR050640">
    <property type="entry name" value="Bact_2-comp_sensor_kinase"/>
</dbReference>
<proteinExistence type="predicted"/>
<name>A0AA97I286_9SPHN</name>
<dbReference type="Gene3D" id="3.30.565.10">
    <property type="entry name" value="Histidine kinase-like ATPase, C-terminal domain"/>
    <property type="match status" value="1"/>
</dbReference>
<feature type="transmembrane region" description="Helical" evidence="1">
    <location>
        <begin position="48"/>
        <end position="68"/>
    </location>
</feature>
<dbReference type="Pfam" id="PF06580">
    <property type="entry name" value="His_kinase"/>
    <property type="match status" value="1"/>
</dbReference>
<keyword evidence="3" id="KW-0418">Kinase</keyword>
<evidence type="ECO:0000259" key="2">
    <source>
        <dbReference type="SMART" id="SM00387"/>
    </source>
</evidence>
<feature type="transmembrane region" description="Helical" evidence="1">
    <location>
        <begin position="121"/>
        <end position="140"/>
    </location>
</feature>
<dbReference type="PANTHER" id="PTHR34220:SF7">
    <property type="entry name" value="SENSOR HISTIDINE KINASE YPDA"/>
    <property type="match status" value="1"/>
</dbReference>
<dbReference type="InterPro" id="IPR003594">
    <property type="entry name" value="HATPase_dom"/>
</dbReference>
<accession>A0AA97I286</accession>
<dbReference type="Pfam" id="PF02518">
    <property type="entry name" value="HATPase_c"/>
    <property type="match status" value="1"/>
</dbReference>
<sequence length="369" mass="41801">MNTGSQSPIAPQPRGVLLPWWALQLLAWALYCVVSFLSLTLWYGEPEWLHVVQILLEAVSGALLVLPLEWSLRHVQRLPVALSFALQLLCVAALAFLWNVLRMTTFQIFFPDAKIWEEFGGWYFASILIFALWTTLHYIVQAYSAMAEEQARAQKEHLRRVTAEGQSRDAQLQMLRYQINPHFIFNTMNSVNALVATKRNSEAREMIERFSDFLRLTLDDEDRLFVPLEEEIMTINRYLSVEKMRFKDRLETVIDIKPDCHSVPVPALILQPVIENAVRHGVEGQHAQCQITITAKRQDGELVVVITDTGPGLSGDAHSDKRRGGIGMRNIAARLATAYGDNYVFTIENNPAARGAMVTMRLPVENGLA</sequence>
<evidence type="ECO:0000313" key="4">
    <source>
        <dbReference type="Proteomes" id="UP001302429"/>
    </source>
</evidence>
<feature type="transmembrane region" description="Helical" evidence="1">
    <location>
        <begin position="21"/>
        <end position="42"/>
    </location>
</feature>
<dbReference type="GO" id="GO:0000155">
    <property type="term" value="F:phosphorelay sensor kinase activity"/>
    <property type="evidence" value="ECO:0007669"/>
    <property type="project" value="InterPro"/>
</dbReference>
<organism evidence="3 4">
    <name type="scientific">Alterisphingorhabdus coralli</name>
    <dbReference type="NCBI Taxonomy" id="3071408"/>
    <lineage>
        <taxon>Bacteria</taxon>
        <taxon>Pseudomonadati</taxon>
        <taxon>Pseudomonadota</taxon>
        <taxon>Alphaproteobacteria</taxon>
        <taxon>Sphingomonadales</taxon>
        <taxon>Sphingomonadaceae</taxon>
        <taxon>Alterisphingorhabdus (ex Yan et al. 2024)</taxon>
    </lineage>
</organism>
<keyword evidence="4" id="KW-1185">Reference proteome</keyword>
<keyword evidence="1" id="KW-0472">Membrane</keyword>
<keyword evidence="1" id="KW-1133">Transmembrane helix</keyword>
<dbReference type="SMART" id="SM00387">
    <property type="entry name" value="HATPase_c"/>
    <property type="match status" value="1"/>
</dbReference>
<dbReference type="RefSeq" id="WP_317082527.1">
    <property type="nucleotide sequence ID" value="NZ_CP136594.1"/>
</dbReference>
<keyword evidence="3" id="KW-0808">Transferase</keyword>
<evidence type="ECO:0000313" key="3">
    <source>
        <dbReference type="EMBL" id="WOE75530.1"/>
    </source>
</evidence>
<dbReference type="PANTHER" id="PTHR34220">
    <property type="entry name" value="SENSOR HISTIDINE KINASE YPDA"/>
    <property type="match status" value="1"/>
</dbReference>
<dbReference type="KEGG" id="acoa:RB602_02110"/>
<dbReference type="SUPFAM" id="SSF55874">
    <property type="entry name" value="ATPase domain of HSP90 chaperone/DNA topoisomerase II/histidine kinase"/>
    <property type="match status" value="1"/>
</dbReference>
<dbReference type="InterPro" id="IPR010559">
    <property type="entry name" value="Sig_transdc_His_kin_internal"/>
</dbReference>
<gene>
    <name evidence="3" type="ORF">RB602_02110</name>
</gene>
<protein>
    <submittedName>
        <fullName evidence="3">Histidine kinase</fullName>
    </submittedName>
</protein>
<dbReference type="InterPro" id="IPR036890">
    <property type="entry name" value="HATPase_C_sf"/>
</dbReference>
<dbReference type="EMBL" id="CP136594">
    <property type="protein sequence ID" value="WOE75530.1"/>
    <property type="molecule type" value="Genomic_DNA"/>
</dbReference>
<keyword evidence="1" id="KW-0812">Transmembrane</keyword>
<dbReference type="GO" id="GO:0016020">
    <property type="term" value="C:membrane"/>
    <property type="evidence" value="ECO:0007669"/>
    <property type="project" value="InterPro"/>
</dbReference>